<evidence type="ECO:0000256" key="4">
    <source>
        <dbReference type="ARBA" id="ARBA00047933"/>
    </source>
</evidence>
<evidence type="ECO:0000313" key="6">
    <source>
        <dbReference type="EMBL" id="VCX40903.1"/>
    </source>
</evidence>
<keyword evidence="3" id="KW-0808">Transferase</keyword>
<evidence type="ECO:0000256" key="1">
    <source>
        <dbReference type="ARBA" id="ARBA00007631"/>
    </source>
</evidence>
<organism evidence="6 7">
    <name type="scientific">Gulo gulo</name>
    <name type="common">Wolverine</name>
    <name type="synonym">Gluton</name>
    <dbReference type="NCBI Taxonomy" id="48420"/>
    <lineage>
        <taxon>Eukaryota</taxon>
        <taxon>Metazoa</taxon>
        <taxon>Chordata</taxon>
        <taxon>Craniata</taxon>
        <taxon>Vertebrata</taxon>
        <taxon>Euteleostomi</taxon>
        <taxon>Mammalia</taxon>
        <taxon>Eutheria</taxon>
        <taxon>Laurasiatheria</taxon>
        <taxon>Carnivora</taxon>
        <taxon>Caniformia</taxon>
        <taxon>Musteloidea</taxon>
        <taxon>Mustelidae</taxon>
        <taxon>Guloninae</taxon>
        <taxon>Gulo</taxon>
    </lineage>
</organism>
<evidence type="ECO:0000256" key="2">
    <source>
        <dbReference type="ARBA" id="ARBA00012388"/>
    </source>
</evidence>
<proteinExistence type="inferred from homology"/>
<dbReference type="PANTHER" id="PTHR12974">
    <property type="entry name" value="PRION-LIKE- Q/N-RICH -DOMAIN-BEARING PROTEIN PROTEIN 44"/>
    <property type="match status" value="1"/>
</dbReference>
<evidence type="ECO:0000256" key="5">
    <source>
        <dbReference type="SAM" id="MobiDB-lite"/>
    </source>
</evidence>
<gene>
    <name evidence="6" type="ORF">BN2614_LOCUS1</name>
</gene>
<evidence type="ECO:0000256" key="3">
    <source>
        <dbReference type="ARBA" id="ARBA00022679"/>
    </source>
</evidence>
<dbReference type="EC" id="2.7.7.19" evidence="2"/>
<comment type="catalytic activity">
    <reaction evidence="4">
        <text>RNA(n) + ATP = RNA(n)-3'-adenine ribonucleotide + diphosphate</text>
        <dbReference type="Rhea" id="RHEA:11332"/>
        <dbReference type="Rhea" id="RHEA-COMP:14527"/>
        <dbReference type="Rhea" id="RHEA-COMP:17347"/>
        <dbReference type="ChEBI" id="CHEBI:30616"/>
        <dbReference type="ChEBI" id="CHEBI:33019"/>
        <dbReference type="ChEBI" id="CHEBI:140395"/>
        <dbReference type="ChEBI" id="CHEBI:173115"/>
        <dbReference type="EC" id="2.7.7.19"/>
    </reaction>
    <physiologicalReaction direction="left-to-right" evidence="4">
        <dbReference type="Rhea" id="RHEA:11333"/>
    </physiologicalReaction>
</comment>
<feature type="compositionally biased region" description="Low complexity" evidence="5">
    <location>
        <begin position="185"/>
        <end position="196"/>
    </location>
</feature>
<keyword evidence="7" id="KW-1185">Reference proteome</keyword>
<comment type="similarity">
    <text evidence="1">Belongs to the TENT family.</text>
</comment>
<dbReference type="Pfam" id="PF07984">
    <property type="entry name" value="NTP_transf_7"/>
    <property type="match status" value="1"/>
</dbReference>
<dbReference type="AlphaFoldDB" id="A0A9X9Q9Q3"/>
<dbReference type="EMBL" id="CYRY02045480">
    <property type="protein sequence ID" value="VCX40903.1"/>
    <property type="molecule type" value="Genomic_DNA"/>
</dbReference>
<sequence>MAEGEGYFAMAEDELAGGAYIPLGGDFGGGGGGDFGGHCLDYCESPTAHCNVLNWEQVQRLDGILSETIPIHGRGNFPTLELQPSLIVKVVRRRLAEKRIGVRDVRLNGSAASHVLHQDSGLGYKDLDLIFCADLRGEEEFQTVKDVVLDCLLDFLPEGVNKEKITPLTLKVKPPEMGLGPRPGPGWAAAGRGPSV</sequence>
<dbReference type="PANTHER" id="PTHR12974:SF25">
    <property type="entry name" value="TERMINAL NUCLEOTIDYLTRANSFERASE 5A"/>
    <property type="match status" value="1"/>
</dbReference>
<accession>A0A9X9Q9Q3</accession>
<dbReference type="Proteomes" id="UP000269945">
    <property type="component" value="Unassembled WGS sequence"/>
</dbReference>
<comment type="caution">
    <text evidence="6">The sequence shown here is derived from an EMBL/GenBank/DDBJ whole genome shotgun (WGS) entry which is preliminary data.</text>
</comment>
<protein>
    <recommendedName>
        <fullName evidence="2">polynucleotide adenylyltransferase</fullName>
        <ecNumber evidence="2">2.7.7.19</ecNumber>
    </recommendedName>
</protein>
<dbReference type="InterPro" id="IPR012937">
    <property type="entry name" value="TET5"/>
</dbReference>
<feature type="region of interest" description="Disordered" evidence="5">
    <location>
        <begin position="176"/>
        <end position="196"/>
    </location>
</feature>
<dbReference type="GO" id="GO:1990817">
    <property type="term" value="F:poly(A) RNA polymerase activity"/>
    <property type="evidence" value="ECO:0007669"/>
    <property type="project" value="UniProtKB-EC"/>
</dbReference>
<reference evidence="6 7" key="1">
    <citation type="submission" date="2018-10" db="EMBL/GenBank/DDBJ databases">
        <authorList>
            <person name="Ekblom R."/>
            <person name="Jareborg N."/>
        </authorList>
    </citation>
    <scope>NUCLEOTIDE SEQUENCE [LARGE SCALE GENOMIC DNA]</scope>
    <source>
        <tissue evidence="6">Muscle</tissue>
    </source>
</reference>
<name>A0A9X9Q9Q3_GULGU</name>
<dbReference type="GO" id="GO:0003723">
    <property type="term" value="F:RNA binding"/>
    <property type="evidence" value="ECO:0007669"/>
    <property type="project" value="TreeGrafter"/>
</dbReference>
<dbReference type="SMART" id="SM01153">
    <property type="entry name" value="DUF1693"/>
    <property type="match status" value="1"/>
</dbReference>
<evidence type="ECO:0000313" key="7">
    <source>
        <dbReference type="Proteomes" id="UP000269945"/>
    </source>
</evidence>
<dbReference type="GO" id="GO:0048255">
    <property type="term" value="P:mRNA stabilization"/>
    <property type="evidence" value="ECO:0007669"/>
    <property type="project" value="TreeGrafter"/>
</dbReference>